<name>A0A934X081_9BACT</name>
<dbReference type="Proteomes" id="UP000611723">
    <property type="component" value="Unassembled WGS sequence"/>
</dbReference>
<sequence length="197" mass="22894">MNEDTNIQHAIESISEQYSPLTDNCRSDLCNLLRIQTIPKNTVLVKEGQFANKTYFIVKGCLRAYYLKEGKDITDWLAFDNEFINSINSYFLEVPSPHFIETLESTKLIEFCKKDVETLLDKYPDFDRLLRIAVTKVMLQLQQRIVSIQFETAIQKYESLLIQRPDITARVPLTHIASFLGITLETLSRIRNIKSRI</sequence>
<evidence type="ECO:0000313" key="3">
    <source>
        <dbReference type="Proteomes" id="UP000611723"/>
    </source>
</evidence>
<dbReference type="InterPro" id="IPR000595">
    <property type="entry name" value="cNMP-bd_dom"/>
</dbReference>
<feature type="domain" description="Cyclic nucleotide-binding" evidence="1">
    <location>
        <begin position="17"/>
        <end position="120"/>
    </location>
</feature>
<dbReference type="InterPro" id="IPR014710">
    <property type="entry name" value="RmlC-like_jellyroll"/>
</dbReference>
<organism evidence="2 3">
    <name type="scientific">Marivirga aurantiaca</name>
    <dbReference type="NCBI Taxonomy" id="2802615"/>
    <lineage>
        <taxon>Bacteria</taxon>
        <taxon>Pseudomonadati</taxon>
        <taxon>Bacteroidota</taxon>
        <taxon>Cytophagia</taxon>
        <taxon>Cytophagales</taxon>
        <taxon>Marivirgaceae</taxon>
        <taxon>Marivirga</taxon>
    </lineage>
</organism>
<dbReference type="Gene3D" id="2.60.120.10">
    <property type="entry name" value="Jelly Rolls"/>
    <property type="match status" value="1"/>
</dbReference>
<dbReference type="PROSITE" id="PS50042">
    <property type="entry name" value="CNMP_BINDING_3"/>
    <property type="match status" value="1"/>
</dbReference>
<comment type="caution">
    <text evidence="2">The sequence shown here is derived from an EMBL/GenBank/DDBJ whole genome shotgun (WGS) entry which is preliminary data.</text>
</comment>
<protein>
    <submittedName>
        <fullName evidence="2">Crp/Fnr family transcriptional regulator</fullName>
    </submittedName>
</protein>
<dbReference type="Pfam" id="PF00027">
    <property type="entry name" value="cNMP_binding"/>
    <property type="match status" value="1"/>
</dbReference>
<dbReference type="AlphaFoldDB" id="A0A934X081"/>
<keyword evidence="3" id="KW-1185">Reference proteome</keyword>
<dbReference type="CDD" id="cd00038">
    <property type="entry name" value="CAP_ED"/>
    <property type="match status" value="1"/>
</dbReference>
<dbReference type="RefSeq" id="WP_201431757.1">
    <property type="nucleotide sequence ID" value="NZ_JAEQBW010000006.1"/>
</dbReference>
<dbReference type="SUPFAM" id="SSF51206">
    <property type="entry name" value="cAMP-binding domain-like"/>
    <property type="match status" value="1"/>
</dbReference>
<accession>A0A934X081</accession>
<evidence type="ECO:0000313" key="2">
    <source>
        <dbReference type="EMBL" id="MBK6266077.1"/>
    </source>
</evidence>
<dbReference type="InterPro" id="IPR018490">
    <property type="entry name" value="cNMP-bd_dom_sf"/>
</dbReference>
<evidence type="ECO:0000259" key="1">
    <source>
        <dbReference type="PROSITE" id="PS50042"/>
    </source>
</evidence>
<dbReference type="EMBL" id="JAEQBW010000006">
    <property type="protein sequence ID" value="MBK6266077.1"/>
    <property type="molecule type" value="Genomic_DNA"/>
</dbReference>
<reference evidence="2" key="1">
    <citation type="submission" date="2021-01" db="EMBL/GenBank/DDBJ databases">
        <title>Marivirga aurantiaca sp. nov., isolated from intertidal surface sediments.</title>
        <authorList>
            <person name="Zhang M."/>
        </authorList>
    </citation>
    <scope>NUCLEOTIDE SEQUENCE</scope>
    <source>
        <strain evidence="2">S37H4</strain>
    </source>
</reference>
<gene>
    <name evidence="2" type="ORF">JKA74_13620</name>
</gene>
<proteinExistence type="predicted"/>